<dbReference type="GeneID" id="4462820"/>
<dbReference type="EMBL" id="CP000477">
    <property type="protein sequence ID" value="ABK14103.1"/>
    <property type="molecule type" value="Genomic_DNA"/>
</dbReference>
<dbReference type="NCBIfam" id="TIGR00106">
    <property type="entry name" value="MTH1187 family thiamine-binding protein"/>
    <property type="match status" value="1"/>
</dbReference>
<dbReference type="AlphaFoldDB" id="A0B5X9"/>
<dbReference type="Pfam" id="PF01910">
    <property type="entry name" value="Thiamine_BP"/>
    <property type="match status" value="1"/>
</dbReference>
<dbReference type="PANTHER" id="PTHR33777">
    <property type="entry name" value="UPF0045 PROTEIN ECM15"/>
    <property type="match status" value="1"/>
</dbReference>
<dbReference type="InterPro" id="IPR002767">
    <property type="entry name" value="Thiamine_BP"/>
</dbReference>
<feature type="domain" description="Thiamine-binding protein" evidence="2">
    <location>
        <begin position="4"/>
        <end position="94"/>
    </location>
</feature>
<evidence type="ECO:0000313" key="4">
    <source>
        <dbReference type="Proteomes" id="UP000000674"/>
    </source>
</evidence>
<evidence type="ECO:0000313" key="3">
    <source>
        <dbReference type="EMBL" id="ABK14103.1"/>
    </source>
</evidence>
<name>A0B5X9_METTP</name>
<organism evidence="3 4">
    <name type="scientific">Methanothrix thermoacetophila (strain DSM 6194 / JCM 14653 / NBRC 101360 / PT)</name>
    <name type="common">Methanosaeta thermophila</name>
    <dbReference type="NCBI Taxonomy" id="349307"/>
    <lineage>
        <taxon>Archaea</taxon>
        <taxon>Methanobacteriati</taxon>
        <taxon>Methanobacteriota</taxon>
        <taxon>Stenosarchaea group</taxon>
        <taxon>Methanomicrobia</taxon>
        <taxon>Methanotrichales</taxon>
        <taxon>Methanotrichaceae</taxon>
        <taxon>Methanothrix</taxon>
    </lineage>
</organism>
<dbReference type="GO" id="GO:0005829">
    <property type="term" value="C:cytosol"/>
    <property type="evidence" value="ECO:0007669"/>
    <property type="project" value="TreeGrafter"/>
</dbReference>
<dbReference type="RefSeq" id="WP_011695502.1">
    <property type="nucleotide sequence ID" value="NC_008553.1"/>
</dbReference>
<keyword evidence="4" id="KW-1185">Reference proteome</keyword>
<dbReference type="Gene3D" id="3.30.70.930">
    <property type="match status" value="1"/>
</dbReference>
<dbReference type="PANTHER" id="PTHR33777:SF1">
    <property type="entry name" value="UPF0045 PROTEIN ECM15"/>
    <property type="match status" value="1"/>
</dbReference>
<sequence>MIVAEFSVIPMGAGTSAGRYIRAVHEMLRNSGIRFVPGAMSTTIEAESIEQVCMIVERANKILTDMEVQRVITTVTIDYRLDKVISIDTKLKALEGGA</sequence>
<dbReference type="HOGENOM" id="CLU_137479_3_2_2"/>
<dbReference type="SUPFAM" id="SSF89957">
    <property type="entry name" value="MTH1187/YkoF-like"/>
    <property type="match status" value="1"/>
</dbReference>
<protein>
    <recommendedName>
        <fullName evidence="2">Thiamine-binding protein domain-containing protein</fullName>
    </recommendedName>
</protein>
<proteinExistence type="inferred from homology"/>
<evidence type="ECO:0000259" key="2">
    <source>
        <dbReference type="Pfam" id="PF01910"/>
    </source>
</evidence>
<comment type="similarity">
    <text evidence="1">Belongs to the UPF0045 family.</text>
</comment>
<reference evidence="3 4" key="1">
    <citation type="submission" date="2006-10" db="EMBL/GenBank/DDBJ databases">
        <title>Complete sequence of Methanosaeta thermophila PT.</title>
        <authorList>
            <consortium name="US DOE Joint Genome Institute"/>
            <person name="Copeland A."/>
            <person name="Lucas S."/>
            <person name="Lapidus A."/>
            <person name="Barry K."/>
            <person name="Detter J.C."/>
            <person name="Glavina del Rio T."/>
            <person name="Hammon N."/>
            <person name="Israni S."/>
            <person name="Pitluck S."/>
            <person name="Chain P."/>
            <person name="Malfatti S."/>
            <person name="Shin M."/>
            <person name="Vergez L."/>
            <person name="Schmutz J."/>
            <person name="Larimer F."/>
            <person name="Land M."/>
            <person name="Hauser L."/>
            <person name="Kyrpides N."/>
            <person name="Kim E."/>
            <person name="Smith K.S."/>
            <person name="Ingram-Smith C."/>
            <person name="Richardson P."/>
        </authorList>
    </citation>
    <scope>NUCLEOTIDE SEQUENCE [LARGE SCALE GENOMIC DNA]</scope>
    <source>
        <strain evidence="4">DSM 6194 / JCM 14653 / NBRC 101360 / PT</strain>
    </source>
</reference>
<accession>A0B5X9</accession>
<dbReference type="OrthoDB" id="10763at2157"/>
<dbReference type="InterPro" id="IPR051614">
    <property type="entry name" value="UPF0045_domain"/>
</dbReference>
<evidence type="ECO:0000256" key="1">
    <source>
        <dbReference type="ARBA" id="ARBA00010272"/>
    </source>
</evidence>
<dbReference type="KEGG" id="mtp:Mthe_0308"/>
<gene>
    <name evidence="3" type="ordered locus">Mthe_0308</name>
</gene>
<dbReference type="STRING" id="349307.Mthe_0308"/>
<dbReference type="Proteomes" id="UP000000674">
    <property type="component" value="Chromosome"/>
</dbReference>
<dbReference type="InterPro" id="IPR029756">
    <property type="entry name" value="MTH1187/YkoF-like"/>
</dbReference>